<feature type="transmembrane region" description="Helical" evidence="6">
    <location>
        <begin position="459"/>
        <end position="478"/>
    </location>
</feature>
<evidence type="ECO:0000259" key="7">
    <source>
        <dbReference type="SMART" id="SM00849"/>
    </source>
</evidence>
<dbReference type="InterPro" id="IPR052159">
    <property type="entry name" value="Competence_DNA_uptake"/>
</dbReference>
<keyword evidence="3 6" id="KW-0812">Transmembrane</keyword>
<evidence type="ECO:0000256" key="1">
    <source>
        <dbReference type="ARBA" id="ARBA00004651"/>
    </source>
</evidence>
<dbReference type="CDD" id="cd07731">
    <property type="entry name" value="ComA-like_MBL-fold"/>
    <property type="match status" value="1"/>
</dbReference>
<evidence type="ECO:0000256" key="4">
    <source>
        <dbReference type="ARBA" id="ARBA00022989"/>
    </source>
</evidence>
<feature type="transmembrane region" description="Helical" evidence="6">
    <location>
        <begin position="429"/>
        <end position="453"/>
    </location>
</feature>
<feature type="transmembrane region" description="Helical" evidence="6">
    <location>
        <begin position="380"/>
        <end position="408"/>
    </location>
</feature>
<evidence type="ECO:0000256" key="2">
    <source>
        <dbReference type="ARBA" id="ARBA00022475"/>
    </source>
</evidence>
<dbReference type="PATRIC" id="fig|1423771.3.peg.325"/>
<dbReference type="Pfam" id="PF00753">
    <property type="entry name" value="Lactamase_B"/>
    <property type="match status" value="1"/>
</dbReference>
<feature type="transmembrane region" description="Helical" evidence="6">
    <location>
        <begin position="308"/>
        <end position="331"/>
    </location>
</feature>
<feature type="transmembrane region" description="Helical" evidence="6">
    <location>
        <begin position="352"/>
        <end position="368"/>
    </location>
</feature>
<name>A0A0R1P0I5_LIMMU</name>
<comment type="subcellular location">
    <subcellularLocation>
        <location evidence="1">Cell membrane</location>
        <topology evidence="1">Multi-pass membrane protein</topology>
    </subcellularLocation>
</comment>
<dbReference type="SUPFAM" id="SSF56281">
    <property type="entry name" value="Metallo-hydrolase/oxidoreductase"/>
    <property type="match status" value="1"/>
</dbReference>
<dbReference type="Proteomes" id="UP000050901">
    <property type="component" value="Unassembled WGS sequence"/>
</dbReference>
<feature type="transmembrane region" description="Helical" evidence="6">
    <location>
        <begin position="6"/>
        <end position="35"/>
    </location>
</feature>
<dbReference type="Gene3D" id="3.60.15.10">
    <property type="entry name" value="Ribonuclease Z/Hydroxyacylglutathione hydrolase-like"/>
    <property type="match status" value="1"/>
</dbReference>
<protein>
    <recommendedName>
        <fullName evidence="7">Metallo-beta-lactamase domain-containing protein</fullName>
    </recommendedName>
</protein>
<keyword evidence="2" id="KW-1003">Cell membrane</keyword>
<keyword evidence="4 6" id="KW-1133">Transmembrane helix</keyword>
<dbReference type="GO" id="GO:0005886">
    <property type="term" value="C:plasma membrane"/>
    <property type="evidence" value="ECO:0007669"/>
    <property type="project" value="UniProtKB-SubCell"/>
</dbReference>
<evidence type="ECO:0000256" key="6">
    <source>
        <dbReference type="SAM" id="Phobius"/>
    </source>
</evidence>
<evidence type="ECO:0000313" key="8">
    <source>
        <dbReference type="EMBL" id="KRL25468.1"/>
    </source>
</evidence>
<dbReference type="AlphaFoldDB" id="A0A0R1P0I5"/>
<dbReference type="RefSeq" id="WP_056968402.1">
    <property type="nucleotide sequence ID" value="NZ_AZEQ01000011.1"/>
</dbReference>
<feature type="transmembrane region" description="Helical" evidence="6">
    <location>
        <begin position="232"/>
        <end position="254"/>
    </location>
</feature>
<accession>A0A0R1P0I5</accession>
<gene>
    <name evidence="8" type="ORF">FC47_GL000317</name>
</gene>
<dbReference type="InterPro" id="IPR001279">
    <property type="entry name" value="Metallo-B-lactamas"/>
</dbReference>
<proteinExistence type="predicted"/>
<comment type="caution">
    <text evidence="8">The sequence shown here is derived from an EMBL/GenBank/DDBJ whole genome shotgun (WGS) entry which is preliminary data.</text>
</comment>
<evidence type="ECO:0000313" key="9">
    <source>
        <dbReference type="Proteomes" id="UP000050901"/>
    </source>
</evidence>
<sequence>MIDSRWLFPALTAALVTGIILGSQLWLCLLLLYLLFRVWTLHDFTTIKLVLLAGLTTILICGYALYNARTKPLTTPQPIECNFKVLPDQIVVNGNLVQMQGTNLNSGERESVVLRLRSSQEKAALVHNQAVLFWQIKGQEQPIIGPTNFGQFDYQKYQWRHHIYNEIRAQKWHWQPQKPHTLIERCHCLRIGLHQYFQTLPSPLSEYCDSLIIGLNTFKTTQLLSSVKKLGVIHLFCISGMHVVLLIAILRGLLIRLRFNIETIDWLLIALLPFYLIIGGGAASLIRASIMAEVRLLSHRLRFSRVDAWSISLVIGILLDPYVLLTLGGQLSYLMSLLMPLSLRNVSDLKRAFWLNLVSLPSLFHYIYEVHLLSTLVSWLLIPLFGTVLFPLTLLAALTASWLPLLAYSFNQMLKLLHRILDQLAAGPGMLVFGQLSSPGAIIILLLTLWLLAEPAKKSSWYILAAAYCVAFLSIHLAPAGEVTFVDIGQGDCAIVRTPFNRQVVMIDTGGRLQYRLPQWAKSQTTSDMAARTSISYLKSRGITRLDAVCLSHSDADHIGYLPTVLKSMHVKKVLVPSGMERNPKFKRLVSQPLKVIPVRADHQPNDLPLKVLHPFKSGTGKNEDSMVLAGRFGSLDFVFTGDLDRKGERAVIDRYSQLRADVLKLSHHGSRTGSDPKFLSRLQPRYGIISAGRFNRYGHPNSVTIKNLRRLGITPVSTQQYGMISYCYYQNQGYWKTRLKGDELKWMLPPYANS</sequence>
<dbReference type="GO" id="GO:0030420">
    <property type="term" value="P:establishment of competence for transformation"/>
    <property type="evidence" value="ECO:0007669"/>
    <property type="project" value="InterPro"/>
</dbReference>
<keyword evidence="5 6" id="KW-0472">Membrane</keyword>
<evidence type="ECO:0000256" key="3">
    <source>
        <dbReference type="ARBA" id="ARBA00022692"/>
    </source>
</evidence>
<organism evidence="8 9">
    <name type="scientific">Limosilactobacillus mucosae DSM 13345</name>
    <dbReference type="NCBI Taxonomy" id="1423771"/>
    <lineage>
        <taxon>Bacteria</taxon>
        <taxon>Bacillati</taxon>
        <taxon>Bacillota</taxon>
        <taxon>Bacilli</taxon>
        <taxon>Lactobacillales</taxon>
        <taxon>Lactobacillaceae</taxon>
        <taxon>Limosilactobacillus</taxon>
    </lineage>
</organism>
<dbReference type="NCBIfam" id="TIGR00360">
    <property type="entry name" value="ComEC_N-term"/>
    <property type="match status" value="1"/>
</dbReference>
<dbReference type="Pfam" id="PF03772">
    <property type="entry name" value="Competence"/>
    <property type="match status" value="1"/>
</dbReference>
<reference evidence="8 9" key="1">
    <citation type="journal article" date="2015" name="Genome Announc.">
        <title>Expanding the biotechnology potential of lactobacilli through comparative genomics of 213 strains and associated genera.</title>
        <authorList>
            <person name="Sun Z."/>
            <person name="Harris H.M."/>
            <person name="McCann A."/>
            <person name="Guo C."/>
            <person name="Argimon S."/>
            <person name="Zhang W."/>
            <person name="Yang X."/>
            <person name="Jeffery I.B."/>
            <person name="Cooney J.C."/>
            <person name="Kagawa T.F."/>
            <person name="Liu W."/>
            <person name="Song Y."/>
            <person name="Salvetti E."/>
            <person name="Wrobel A."/>
            <person name="Rasinkangas P."/>
            <person name="Parkhill J."/>
            <person name="Rea M.C."/>
            <person name="O'Sullivan O."/>
            <person name="Ritari J."/>
            <person name="Douillard F.P."/>
            <person name="Paul Ross R."/>
            <person name="Yang R."/>
            <person name="Briner A.E."/>
            <person name="Felis G.E."/>
            <person name="de Vos W.M."/>
            <person name="Barrangou R."/>
            <person name="Klaenhammer T.R."/>
            <person name="Caufield P.W."/>
            <person name="Cui Y."/>
            <person name="Zhang H."/>
            <person name="O'Toole P.W."/>
        </authorList>
    </citation>
    <scope>NUCLEOTIDE SEQUENCE [LARGE SCALE GENOMIC DNA]</scope>
    <source>
        <strain evidence="8 9">DSM 13345</strain>
    </source>
</reference>
<evidence type="ECO:0000256" key="5">
    <source>
        <dbReference type="ARBA" id="ARBA00023136"/>
    </source>
</evidence>
<dbReference type="PANTHER" id="PTHR30619:SF7">
    <property type="entry name" value="BETA-LACTAMASE DOMAIN PROTEIN"/>
    <property type="match status" value="1"/>
</dbReference>
<dbReference type="InterPro" id="IPR004797">
    <property type="entry name" value="Competence_ComEC/Rec2"/>
</dbReference>
<dbReference type="NCBIfam" id="TIGR00361">
    <property type="entry name" value="ComEC_Rec2"/>
    <property type="match status" value="1"/>
</dbReference>
<feature type="transmembrane region" description="Helical" evidence="6">
    <location>
        <begin position="266"/>
        <end position="288"/>
    </location>
</feature>
<dbReference type="PANTHER" id="PTHR30619">
    <property type="entry name" value="DNA INTERNALIZATION/COMPETENCE PROTEIN COMEC/REC2"/>
    <property type="match status" value="1"/>
</dbReference>
<dbReference type="InterPro" id="IPR035681">
    <property type="entry name" value="ComA-like_MBL"/>
</dbReference>
<dbReference type="SMART" id="SM00849">
    <property type="entry name" value="Lactamase_B"/>
    <property type="match status" value="1"/>
</dbReference>
<dbReference type="EMBL" id="AZEQ01000011">
    <property type="protein sequence ID" value="KRL25468.1"/>
    <property type="molecule type" value="Genomic_DNA"/>
</dbReference>
<feature type="domain" description="Metallo-beta-lactamase" evidence="7">
    <location>
        <begin position="490"/>
        <end position="694"/>
    </location>
</feature>
<dbReference type="InterPro" id="IPR004477">
    <property type="entry name" value="ComEC_N"/>
</dbReference>
<feature type="transmembrane region" description="Helical" evidence="6">
    <location>
        <begin position="47"/>
        <end position="66"/>
    </location>
</feature>
<dbReference type="InterPro" id="IPR036866">
    <property type="entry name" value="RibonucZ/Hydroxyglut_hydro"/>
</dbReference>